<dbReference type="AlphaFoldDB" id="A0A6M4YB62"/>
<dbReference type="Proteomes" id="UP000501427">
    <property type="component" value="Chromosome"/>
</dbReference>
<reference evidence="3 4" key="1">
    <citation type="submission" date="2019-03" db="EMBL/GenBank/DDBJ databases">
        <title>Novel transposon Tn6433 accelerates the dissemination of tet(E) in Aeromonas from aerobic biofilm under oxytetracycline stress.</title>
        <authorList>
            <person name="Shi Y."/>
            <person name="Tian Z."/>
            <person name="Zhang Y."/>
            <person name="Zhang H."/>
            <person name="Yang M."/>
        </authorList>
    </citation>
    <scope>NUCLEOTIDE SEQUENCE [LARGE SCALE GENOMIC DNA]</scope>
    <source>
        <strain evidence="3 4">T0.1-19</strain>
    </source>
</reference>
<evidence type="ECO:0000313" key="4">
    <source>
        <dbReference type="Proteomes" id="UP000501427"/>
    </source>
</evidence>
<dbReference type="InterPro" id="IPR025669">
    <property type="entry name" value="AAA_dom"/>
</dbReference>
<comment type="similarity">
    <text evidence="1">To B.subtilis soj.</text>
</comment>
<dbReference type="CDD" id="cd02042">
    <property type="entry name" value="ParAB_family"/>
    <property type="match status" value="1"/>
</dbReference>
<dbReference type="FunFam" id="3.40.50.300:FF:000285">
    <property type="entry name" value="Sporulation initiation inhibitor Soj"/>
    <property type="match status" value="1"/>
</dbReference>
<proteinExistence type="predicted"/>
<dbReference type="Gene3D" id="3.40.50.300">
    <property type="entry name" value="P-loop containing nucleotide triphosphate hydrolases"/>
    <property type="match status" value="1"/>
</dbReference>
<sequence length="264" mass="29837">MIVWTVANQKGGVGKTTTVVSLAGILAQRGQRVLLIDTDPHASLTSYFDFDSDRLEGTLYELFQAAKPSSELVNRMTLKTKFENIHLLPASITLATLDRVMGNREGMGLVLKRALLRVQDQYDYVLIDCPPVLGVMMVNALAACDRILVPVQTEFLALKGLERMMKTFEIMQRSKRDKFRYTVIPTMFDKRTRASLMTLQSIKEQYGEAVWNAVIPIDTKFRDASLLHIPPSIYAPGSRGTYAYETLLNFIDALERQRTQEVKP</sequence>
<evidence type="ECO:0000256" key="1">
    <source>
        <dbReference type="ARBA" id="ARBA00060876"/>
    </source>
</evidence>
<organism evidence="3 4">
    <name type="scientific">Aeromonas media</name>
    <dbReference type="NCBI Taxonomy" id="651"/>
    <lineage>
        <taxon>Bacteria</taxon>
        <taxon>Pseudomonadati</taxon>
        <taxon>Pseudomonadota</taxon>
        <taxon>Gammaproteobacteria</taxon>
        <taxon>Aeromonadales</taxon>
        <taxon>Aeromonadaceae</taxon>
        <taxon>Aeromonas</taxon>
    </lineage>
</organism>
<dbReference type="SUPFAM" id="SSF52540">
    <property type="entry name" value="P-loop containing nucleoside triphosphate hydrolases"/>
    <property type="match status" value="1"/>
</dbReference>
<dbReference type="Pfam" id="PF13614">
    <property type="entry name" value="AAA_31"/>
    <property type="match status" value="1"/>
</dbReference>
<dbReference type="PANTHER" id="PTHR13696">
    <property type="entry name" value="P-LOOP CONTAINING NUCLEOSIDE TRIPHOSPHATE HYDROLASE"/>
    <property type="match status" value="1"/>
</dbReference>
<protein>
    <submittedName>
        <fullName evidence="3">ParA family protein</fullName>
    </submittedName>
</protein>
<gene>
    <name evidence="3" type="ORF">E4184_06735</name>
</gene>
<feature type="domain" description="AAA" evidence="2">
    <location>
        <begin position="4"/>
        <end position="179"/>
    </location>
</feature>
<dbReference type="PANTHER" id="PTHR13696:SF69">
    <property type="entry name" value="PLASMID PARTITIONING PROTEIN-RELATED"/>
    <property type="match status" value="1"/>
</dbReference>
<dbReference type="RefSeq" id="WP_111912507.1">
    <property type="nucleotide sequence ID" value="NZ_CAWNWS010000047.1"/>
</dbReference>
<dbReference type="InterPro" id="IPR027417">
    <property type="entry name" value="P-loop_NTPase"/>
</dbReference>
<evidence type="ECO:0000259" key="2">
    <source>
        <dbReference type="Pfam" id="PF13614"/>
    </source>
</evidence>
<dbReference type="InterPro" id="IPR050678">
    <property type="entry name" value="DNA_Partitioning_ATPase"/>
</dbReference>
<accession>A0A6M4YB62</accession>
<dbReference type="EMBL" id="CP038441">
    <property type="protein sequence ID" value="QJT21161.1"/>
    <property type="molecule type" value="Genomic_DNA"/>
</dbReference>
<dbReference type="PIRSF" id="PIRSF009320">
    <property type="entry name" value="Nuc_binding_HP_1000"/>
    <property type="match status" value="1"/>
</dbReference>
<dbReference type="GeneID" id="99768345"/>
<name>A0A6M4YB62_AERME</name>
<evidence type="ECO:0000313" key="3">
    <source>
        <dbReference type="EMBL" id="QJT21161.1"/>
    </source>
</evidence>